<evidence type="ECO:0000313" key="2">
    <source>
        <dbReference type="EMBL" id="MEL1242123.1"/>
    </source>
</evidence>
<accession>A0ABU9HQV3</accession>
<dbReference type="Gene3D" id="1.20.120.450">
    <property type="entry name" value="dinb family like domain"/>
    <property type="match status" value="1"/>
</dbReference>
<name>A0ABU9HQV3_9FLAO</name>
<proteinExistence type="predicted"/>
<dbReference type="SUPFAM" id="SSF109854">
    <property type="entry name" value="DinB/YfiT-like putative metalloenzymes"/>
    <property type="match status" value="1"/>
</dbReference>
<dbReference type="GO" id="GO:0016740">
    <property type="term" value="F:transferase activity"/>
    <property type="evidence" value="ECO:0007669"/>
    <property type="project" value="UniProtKB-KW"/>
</dbReference>
<dbReference type="InterPro" id="IPR034660">
    <property type="entry name" value="DinB/YfiT-like"/>
</dbReference>
<protein>
    <submittedName>
        <fullName evidence="2">YfiT family bacillithiol transferase</fullName>
    </submittedName>
</protein>
<dbReference type="NCBIfam" id="NF009807">
    <property type="entry name" value="PRK13291.1"/>
    <property type="match status" value="1"/>
</dbReference>
<evidence type="ECO:0000313" key="3">
    <source>
        <dbReference type="Proteomes" id="UP001398556"/>
    </source>
</evidence>
<evidence type="ECO:0000259" key="1">
    <source>
        <dbReference type="Pfam" id="PF12867"/>
    </source>
</evidence>
<feature type="domain" description="DinB-like" evidence="1">
    <location>
        <begin position="38"/>
        <end position="168"/>
    </location>
</feature>
<dbReference type="InterPro" id="IPR024775">
    <property type="entry name" value="DinB-like"/>
</dbReference>
<reference evidence="2 3" key="1">
    <citation type="submission" date="2024-04" db="EMBL/GenBank/DDBJ databases">
        <title>Flavobacterium sp. DGU99 16S ribosomal RNA gene Genome sequencing and assembly.</title>
        <authorList>
            <person name="Park S."/>
        </authorList>
    </citation>
    <scope>NUCLEOTIDE SEQUENCE [LARGE SCALE GENOMIC DNA]</scope>
    <source>
        <strain evidence="2 3">DGU99</strain>
    </source>
</reference>
<sequence length="179" mass="21072">MNDLELLKYPVGRFEMPVKISDEDVQEYIRILGNLPVELVKTVENFDDEKFDTEYRENGWTVQQVIIHVADAHLRAYIMFKRGLEENNIIVNPHTEKKIMDFGASHNNAVQTALQTINNVHNNWVLDLKSLEDHEFDITFFYPDAGRTMSIPEFLAIFSWHSKHHFTHIKSLKDRMGWK</sequence>
<organism evidence="2 3">
    <name type="scientific">Flavobacterium flavipallidum</name>
    <dbReference type="NCBI Taxonomy" id="3139140"/>
    <lineage>
        <taxon>Bacteria</taxon>
        <taxon>Pseudomonadati</taxon>
        <taxon>Bacteroidota</taxon>
        <taxon>Flavobacteriia</taxon>
        <taxon>Flavobacteriales</taxon>
        <taxon>Flavobacteriaceae</taxon>
        <taxon>Flavobacterium</taxon>
    </lineage>
</organism>
<keyword evidence="2" id="KW-0808">Transferase</keyword>
<dbReference type="EMBL" id="JBBYHU010000033">
    <property type="protein sequence ID" value="MEL1242123.1"/>
    <property type="molecule type" value="Genomic_DNA"/>
</dbReference>
<gene>
    <name evidence="2" type="ORF">AAEO59_13775</name>
</gene>
<dbReference type="Pfam" id="PF12867">
    <property type="entry name" value="DinB_2"/>
    <property type="match status" value="1"/>
</dbReference>
<dbReference type="RefSeq" id="WP_341701328.1">
    <property type="nucleotide sequence ID" value="NZ_JBBYHU010000033.1"/>
</dbReference>
<keyword evidence="3" id="KW-1185">Reference proteome</keyword>
<dbReference type="Proteomes" id="UP001398556">
    <property type="component" value="Unassembled WGS sequence"/>
</dbReference>
<comment type="caution">
    <text evidence="2">The sequence shown here is derived from an EMBL/GenBank/DDBJ whole genome shotgun (WGS) entry which is preliminary data.</text>
</comment>